<evidence type="ECO:0000313" key="2">
    <source>
        <dbReference type="Proteomes" id="UP001144313"/>
    </source>
</evidence>
<dbReference type="Pfam" id="PF09981">
    <property type="entry name" value="DUF2218"/>
    <property type="match status" value="1"/>
</dbReference>
<proteinExistence type="predicted"/>
<keyword evidence="2" id="KW-1185">Reference proteome</keyword>
<protein>
    <recommendedName>
        <fullName evidence="3">DUF2218 domain-containing protein</fullName>
    </recommendedName>
</protein>
<comment type="caution">
    <text evidence="1">The sequence shown here is derived from an EMBL/GenBank/DDBJ whole genome shotgun (WGS) entry which is preliminary data.</text>
</comment>
<organism evidence="1 2">
    <name type="scientific">Glycomyces algeriensis</name>
    <dbReference type="NCBI Taxonomy" id="256037"/>
    <lineage>
        <taxon>Bacteria</taxon>
        <taxon>Bacillati</taxon>
        <taxon>Actinomycetota</taxon>
        <taxon>Actinomycetes</taxon>
        <taxon>Glycomycetales</taxon>
        <taxon>Glycomycetaceae</taxon>
        <taxon>Glycomyces</taxon>
    </lineage>
</organism>
<dbReference type="EMBL" id="BSDT01000001">
    <property type="protein sequence ID" value="GLI44490.1"/>
    <property type="molecule type" value="Genomic_DNA"/>
</dbReference>
<dbReference type="InterPro" id="IPR014543">
    <property type="entry name" value="UCP028291"/>
</dbReference>
<reference evidence="1" key="1">
    <citation type="submission" date="2022-12" db="EMBL/GenBank/DDBJ databases">
        <title>Reference genome sequencing for broad-spectrum identification of bacterial and archaeal isolates by mass spectrometry.</title>
        <authorList>
            <person name="Sekiguchi Y."/>
            <person name="Tourlousse D.M."/>
        </authorList>
    </citation>
    <scope>NUCLEOTIDE SEQUENCE</scope>
    <source>
        <strain evidence="1">LLR39Z86</strain>
    </source>
</reference>
<dbReference type="RefSeq" id="WP_270118039.1">
    <property type="nucleotide sequence ID" value="NZ_BAAAOL010000007.1"/>
</dbReference>
<dbReference type="Proteomes" id="UP001144313">
    <property type="component" value="Unassembled WGS sequence"/>
</dbReference>
<sequence>MVSEAAILCDDRGVRLAATARVPTRSPAAYADLLVKRLHRHAVVEPLPGGYRLVFGIGEVLLVIEGETLALLVSADAPAALAQLRDALGTQLEHVGRLEHLRVAWR</sequence>
<gene>
    <name evidence="1" type="ORF">GALLR39Z86_43400</name>
</gene>
<evidence type="ECO:0008006" key="3">
    <source>
        <dbReference type="Google" id="ProtNLM"/>
    </source>
</evidence>
<accession>A0A9W6LIK7</accession>
<evidence type="ECO:0000313" key="1">
    <source>
        <dbReference type="EMBL" id="GLI44490.1"/>
    </source>
</evidence>
<dbReference type="AlphaFoldDB" id="A0A9W6LIK7"/>
<name>A0A9W6LIK7_9ACTN</name>
<dbReference type="Gene3D" id="3.30.310.50">
    <property type="entry name" value="Alpha-D-phosphohexomutase, C-terminal domain"/>
    <property type="match status" value="1"/>
</dbReference>